<dbReference type="EnsemblMetazoa" id="CapteT156122">
    <property type="protein sequence ID" value="CapteP156122"/>
    <property type="gene ID" value="CapteG156122"/>
</dbReference>
<dbReference type="PRINTS" id="PR00134">
    <property type="entry name" value="GLHYDRLASE10"/>
</dbReference>
<reference evidence="8" key="1">
    <citation type="submission" date="2012-12" db="EMBL/GenBank/DDBJ databases">
        <authorList>
            <person name="Hellsten U."/>
            <person name="Grimwood J."/>
            <person name="Chapman J.A."/>
            <person name="Shapiro H."/>
            <person name="Aerts A."/>
            <person name="Otillar R.P."/>
            <person name="Terry A.Y."/>
            <person name="Boore J.L."/>
            <person name="Simakov O."/>
            <person name="Marletaz F."/>
            <person name="Cho S.-J."/>
            <person name="Edsinger-Gonzales E."/>
            <person name="Havlak P."/>
            <person name="Kuo D.-H."/>
            <person name="Larsson T."/>
            <person name="Lv J."/>
            <person name="Arendt D."/>
            <person name="Savage R."/>
            <person name="Osoegawa K."/>
            <person name="de Jong P."/>
            <person name="Lindberg D.R."/>
            <person name="Seaver E.C."/>
            <person name="Weisblat D.A."/>
            <person name="Putnam N.H."/>
            <person name="Grigoriev I.V."/>
            <person name="Rokhsar D.S."/>
        </authorList>
    </citation>
    <scope>NUCLEOTIDE SEQUENCE</scope>
    <source>
        <strain evidence="8">I ESC-2004</strain>
    </source>
</reference>
<reference evidence="7" key="3">
    <citation type="submission" date="2015-06" db="UniProtKB">
        <authorList>
            <consortium name="EnsemblMetazoa"/>
        </authorList>
    </citation>
    <scope>IDENTIFICATION</scope>
</reference>
<keyword evidence="4" id="KW-0624">Polysaccharide degradation</keyword>
<evidence type="ECO:0000256" key="1">
    <source>
        <dbReference type="ARBA" id="ARBA00007495"/>
    </source>
</evidence>
<evidence type="ECO:0000259" key="5">
    <source>
        <dbReference type="PROSITE" id="PS51760"/>
    </source>
</evidence>
<dbReference type="Pfam" id="PF00331">
    <property type="entry name" value="Glyco_hydro_10"/>
    <property type="match status" value="1"/>
</dbReference>
<dbReference type="PANTHER" id="PTHR31490">
    <property type="entry name" value="GLYCOSYL HYDROLASE"/>
    <property type="match status" value="1"/>
</dbReference>
<dbReference type="InterPro" id="IPR001000">
    <property type="entry name" value="GH10_dom"/>
</dbReference>
<name>R7V0A8_CAPTE</name>
<dbReference type="SUPFAM" id="SSF51445">
    <property type="entry name" value="(Trans)glycosidases"/>
    <property type="match status" value="1"/>
</dbReference>
<dbReference type="GO" id="GO:0000272">
    <property type="term" value="P:polysaccharide catabolic process"/>
    <property type="evidence" value="ECO:0007669"/>
    <property type="project" value="UniProtKB-KW"/>
</dbReference>
<feature type="domain" description="GH10" evidence="5">
    <location>
        <begin position="67"/>
        <end position="345"/>
    </location>
</feature>
<accession>R7V0A8</accession>
<keyword evidence="8" id="KW-1185">Reference proteome</keyword>
<evidence type="ECO:0000313" key="6">
    <source>
        <dbReference type="EMBL" id="ELU09096.1"/>
    </source>
</evidence>
<dbReference type="AlphaFoldDB" id="R7V0A8"/>
<dbReference type="Proteomes" id="UP000014760">
    <property type="component" value="Unassembled WGS sequence"/>
</dbReference>
<comment type="similarity">
    <text evidence="1">Belongs to the glycosyl hydrolase 10 (cellulase F) family.</text>
</comment>
<dbReference type="OMA" id="GIQSHMH"/>
<dbReference type="EMBL" id="KB298546">
    <property type="protein sequence ID" value="ELU09096.1"/>
    <property type="molecule type" value="Genomic_DNA"/>
</dbReference>
<reference evidence="6 8" key="2">
    <citation type="journal article" date="2013" name="Nature">
        <title>Insights into bilaterian evolution from three spiralian genomes.</title>
        <authorList>
            <person name="Simakov O."/>
            <person name="Marletaz F."/>
            <person name="Cho S.J."/>
            <person name="Edsinger-Gonzales E."/>
            <person name="Havlak P."/>
            <person name="Hellsten U."/>
            <person name="Kuo D.H."/>
            <person name="Larsson T."/>
            <person name="Lv J."/>
            <person name="Arendt D."/>
            <person name="Savage R."/>
            <person name="Osoegawa K."/>
            <person name="de Jong P."/>
            <person name="Grimwood J."/>
            <person name="Chapman J.A."/>
            <person name="Shapiro H."/>
            <person name="Aerts A."/>
            <person name="Otillar R.P."/>
            <person name="Terry A.Y."/>
            <person name="Boore J.L."/>
            <person name="Grigoriev I.V."/>
            <person name="Lindberg D.R."/>
            <person name="Seaver E.C."/>
            <person name="Weisblat D.A."/>
            <person name="Putnam N.H."/>
            <person name="Rokhsar D.S."/>
        </authorList>
    </citation>
    <scope>NUCLEOTIDE SEQUENCE</scope>
    <source>
        <strain evidence="6 8">I ESC-2004</strain>
    </source>
</reference>
<dbReference type="SMART" id="SM00633">
    <property type="entry name" value="Glyco_10"/>
    <property type="match status" value="1"/>
</dbReference>
<dbReference type="EMBL" id="AMQN01006518">
    <property type="status" value="NOT_ANNOTATED_CDS"/>
    <property type="molecule type" value="Genomic_DNA"/>
</dbReference>
<dbReference type="OrthoDB" id="3055998at2759"/>
<sequence>MKDAGMSELIPNDNWKEEANLRIERIRKGDINIHVTIGKKFDPSKVVVTVEQKSHSFPLGSCVAASKFTSDDVQGAAYREFFFENFNWATLENAMKWRFMEPVQGRVEYATVDKAIEALKAKGVSIRGHCVTWAKDKKISPWLGKLDRYATEAAVQSRIQSLVPKYKDVISQWDVCNEQLHGGYYENKTGEADYMDKMFQKVREADPNTPLCLNDYDVCSRGTFTTAYARQAKYLVERGVPVDFLGIQSHMSVYPDPDLLTKRLEVLAEAGVPLFITELDHRNADLELRGQGYEDIMRLYFSHPNIHGIVLWGFWDQAMDTVNSALAEGKDHIEWNEAGKKVEELWKREWTTCKKVKPEGPEDILRIRGFYGNYHMTLLYDGEEQWTHDFTLQKNKDVKIEVKI</sequence>
<evidence type="ECO:0000256" key="2">
    <source>
        <dbReference type="ARBA" id="ARBA00022801"/>
    </source>
</evidence>
<dbReference type="HOGENOM" id="CLU_008797_1_0_1"/>
<evidence type="ECO:0000256" key="4">
    <source>
        <dbReference type="ARBA" id="ARBA00023326"/>
    </source>
</evidence>
<keyword evidence="3" id="KW-0119">Carbohydrate metabolism</keyword>
<keyword evidence="2" id="KW-0378">Hydrolase</keyword>
<evidence type="ECO:0000313" key="8">
    <source>
        <dbReference type="Proteomes" id="UP000014760"/>
    </source>
</evidence>
<evidence type="ECO:0000256" key="3">
    <source>
        <dbReference type="ARBA" id="ARBA00023277"/>
    </source>
</evidence>
<dbReference type="Gene3D" id="3.20.20.80">
    <property type="entry name" value="Glycosidases"/>
    <property type="match status" value="1"/>
</dbReference>
<dbReference type="STRING" id="283909.R7V0A8"/>
<protein>
    <recommendedName>
        <fullName evidence="5">GH10 domain-containing protein</fullName>
    </recommendedName>
</protein>
<evidence type="ECO:0000313" key="7">
    <source>
        <dbReference type="EnsemblMetazoa" id="CapteP156122"/>
    </source>
</evidence>
<dbReference type="PANTHER" id="PTHR31490:SF1">
    <property type="entry name" value="ENDO-1,4-BETA-XYLANASE 1"/>
    <property type="match status" value="1"/>
</dbReference>
<organism evidence="6">
    <name type="scientific">Capitella teleta</name>
    <name type="common">Polychaete worm</name>
    <dbReference type="NCBI Taxonomy" id="283909"/>
    <lineage>
        <taxon>Eukaryota</taxon>
        <taxon>Metazoa</taxon>
        <taxon>Spiralia</taxon>
        <taxon>Lophotrochozoa</taxon>
        <taxon>Annelida</taxon>
        <taxon>Polychaeta</taxon>
        <taxon>Sedentaria</taxon>
        <taxon>Scolecida</taxon>
        <taxon>Capitellidae</taxon>
        <taxon>Capitella</taxon>
    </lineage>
</organism>
<dbReference type="PROSITE" id="PS51760">
    <property type="entry name" value="GH10_2"/>
    <property type="match status" value="1"/>
</dbReference>
<dbReference type="GO" id="GO:0031176">
    <property type="term" value="F:endo-1,4-beta-xylanase activity"/>
    <property type="evidence" value="ECO:0007669"/>
    <property type="project" value="UniProtKB-ARBA"/>
</dbReference>
<dbReference type="InterPro" id="IPR044846">
    <property type="entry name" value="GH10"/>
</dbReference>
<proteinExistence type="inferred from homology"/>
<gene>
    <name evidence="6" type="ORF">CAPTEDRAFT_156122</name>
</gene>
<dbReference type="InterPro" id="IPR017853">
    <property type="entry name" value="GH"/>
</dbReference>